<feature type="compositionally biased region" description="Basic residues" evidence="1">
    <location>
        <begin position="1"/>
        <end position="12"/>
    </location>
</feature>
<evidence type="ECO:0000313" key="2">
    <source>
        <dbReference type="EMBL" id="CAA9321493.1"/>
    </source>
</evidence>
<reference evidence="2" key="1">
    <citation type="submission" date="2020-02" db="EMBL/GenBank/DDBJ databases">
        <authorList>
            <person name="Meier V. D."/>
        </authorList>
    </citation>
    <scope>NUCLEOTIDE SEQUENCE</scope>
    <source>
        <strain evidence="2">AVDCRST_MAG34</strain>
    </source>
</reference>
<sequence length="108" mass="11889">GRHEGSHRRRLRGGGPQVRQAGPGRLLGRVVRAVPPGRPDPGRDQRRARRQDPDRQAQRRREPGGSLAVPGDRHSDDERLPGWRGRQADRGGAAQVGDPQGALRVPRL</sequence>
<organism evidence="2">
    <name type="scientific">uncultured Nocardioidaceae bacterium</name>
    <dbReference type="NCBI Taxonomy" id="253824"/>
    <lineage>
        <taxon>Bacteria</taxon>
        <taxon>Bacillati</taxon>
        <taxon>Actinomycetota</taxon>
        <taxon>Actinomycetes</taxon>
        <taxon>Propionibacteriales</taxon>
        <taxon>Nocardioidaceae</taxon>
        <taxon>environmental samples</taxon>
    </lineage>
</organism>
<gene>
    <name evidence="2" type="ORF">AVDCRST_MAG34-1469</name>
</gene>
<feature type="compositionally biased region" description="Basic and acidic residues" evidence="1">
    <location>
        <begin position="40"/>
        <end position="63"/>
    </location>
</feature>
<accession>A0A6J4L3T5</accession>
<proteinExistence type="predicted"/>
<dbReference type="AlphaFoldDB" id="A0A6J4L3T5"/>
<evidence type="ECO:0000256" key="1">
    <source>
        <dbReference type="SAM" id="MobiDB-lite"/>
    </source>
</evidence>
<feature type="compositionally biased region" description="Basic and acidic residues" evidence="1">
    <location>
        <begin position="71"/>
        <end position="89"/>
    </location>
</feature>
<name>A0A6J4L3T5_9ACTN</name>
<feature type="region of interest" description="Disordered" evidence="1">
    <location>
        <begin position="1"/>
        <end position="108"/>
    </location>
</feature>
<protein>
    <submittedName>
        <fullName evidence="2">Thioredoxin</fullName>
    </submittedName>
</protein>
<feature type="non-terminal residue" evidence="2">
    <location>
        <position position="1"/>
    </location>
</feature>
<feature type="non-terminal residue" evidence="2">
    <location>
        <position position="108"/>
    </location>
</feature>
<dbReference type="EMBL" id="CADCUI010000001">
    <property type="protein sequence ID" value="CAA9321493.1"/>
    <property type="molecule type" value="Genomic_DNA"/>
</dbReference>